<accession>X1F4Q7</accession>
<dbReference type="AlphaFoldDB" id="X1F4Q7"/>
<gene>
    <name evidence="1" type="ORF">S03H2_02807</name>
</gene>
<name>X1F4Q7_9ZZZZ</name>
<sequence length="119" mass="13723">MIPLPHTDSIESVADWIELYTIYYSKTISKSTIISMVDVEKETFIDSIFNELLNRSILYGDVSPFTVEGREIVPKINWDKQPGFTMCLIFSIWGVQQKRGEDVGLNCLKDYPRKQLNSI</sequence>
<proteinExistence type="predicted"/>
<protein>
    <submittedName>
        <fullName evidence="1">Uncharacterized protein</fullName>
    </submittedName>
</protein>
<comment type="caution">
    <text evidence="1">The sequence shown here is derived from an EMBL/GenBank/DDBJ whole genome shotgun (WGS) entry which is preliminary data.</text>
</comment>
<reference evidence="1" key="1">
    <citation type="journal article" date="2014" name="Front. Microbiol.">
        <title>High frequency of phylogenetically diverse reductive dehalogenase-homologous genes in deep subseafloor sedimentary metagenomes.</title>
        <authorList>
            <person name="Kawai M."/>
            <person name="Futagami T."/>
            <person name="Toyoda A."/>
            <person name="Takaki Y."/>
            <person name="Nishi S."/>
            <person name="Hori S."/>
            <person name="Arai W."/>
            <person name="Tsubouchi T."/>
            <person name="Morono Y."/>
            <person name="Uchiyama I."/>
            <person name="Ito T."/>
            <person name="Fujiyama A."/>
            <person name="Inagaki F."/>
            <person name="Takami H."/>
        </authorList>
    </citation>
    <scope>NUCLEOTIDE SEQUENCE</scope>
    <source>
        <strain evidence="1">Expedition CK06-06</strain>
    </source>
</reference>
<dbReference type="EMBL" id="BARU01000980">
    <property type="protein sequence ID" value="GAH27525.1"/>
    <property type="molecule type" value="Genomic_DNA"/>
</dbReference>
<organism evidence="1">
    <name type="scientific">marine sediment metagenome</name>
    <dbReference type="NCBI Taxonomy" id="412755"/>
    <lineage>
        <taxon>unclassified sequences</taxon>
        <taxon>metagenomes</taxon>
        <taxon>ecological metagenomes</taxon>
    </lineage>
</organism>
<evidence type="ECO:0000313" key="1">
    <source>
        <dbReference type="EMBL" id="GAH27525.1"/>
    </source>
</evidence>